<gene>
    <name evidence="2" type="ORF">O3M35_011351</name>
</gene>
<sequence length="145" mass="16365">MAKRSNRIESHDTSSSEDELQIDVYSDMLERVNLDENDSSDSDIGQPPRRRRNRIDSDSDENDTEEDTPISDNVSSSEEWEDVTESSVPPETINFDLHNEIAGPQLPNNATKERGVAGSQRPERSGVQRLYPMDTVLSSRLLDVM</sequence>
<keyword evidence="3" id="KW-1185">Reference proteome</keyword>
<feature type="compositionally biased region" description="Basic and acidic residues" evidence="1">
    <location>
        <begin position="1"/>
        <end position="14"/>
    </location>
</feature>
<dbReference type="AlphaFoldDB" id="A0AAW1CVZ2"/>
<protein>
    <submittedName>
        <fullName evidence="2">Uncharacterized protein</fullName>
    </submittedName>
</protein>
<organism evidence="2 3">
    <name type="scientific">Rhynocoris fuscipes</name>
    <dbReference type="NCBI Taxonomy" id="488301"/>
    <lineage>
        <taxon>Eukaryota</taxon>
        <taxon>Metazoa</taxon>
        <taxon>Ecdysozoa</taxon>
        <taxon>Arthropoda</taxon>
        <taxon>Hexapoda</taxon>
        <taxon>Insecta</taxon>
        <taxon>Pterygota</taxon>
        <taxon>Neoptera</taxon>
        <taxon>Paraneoptera</taxon>
        <taxon>Hemiptera</taxon>
        <taxon>Heteroptera</taxon>
        <taxon>Panheteroptera</taxon>
        <taxon>Cimicomorpha</taxon>
        <taxon>Reduviidae</taxon>
        <taxon>Harpactorinae</taxon>
        <taxon>Harpactorini</taxon>
        <taxon>Rhynocoris</taxon>
    </lineage>
</organism>
<feature type="compositionally biased region" description="Acidic residues" evidence="1">
    <location>
        <begin position="58"/>
        <end position="69"/>
    </location>
</feature>
<evidence type="ECO:0000313" key="3">
    <source>
        <dbReference type="Proteomes" id="UP001461498"/>
    </source>
</evidence>
<reference evidence="2 3" key="1">
    <citation type="submission" date="2022-12" db="EMBL/GenBank/DDBJ databases">
        <title>Chromosome-level genome assembly of true bugs.</title>
        <authorList>
            <person name="Ma L."/>
            <person name="Li H."/>
        </authorList>
    </citation>
    <scope>NUCLEOTIDE SEQUENCE [LARGE SCALE GENOMIC DNA]</scope>
    <source>
        <strain evidence="2">Lab_2022b</strain>
    </source>
</reference>
<accession>A0AAW1CVZ2</accession>
<evidence type="ECO:0000313" key="2">
    <source>
        <dbReference type="EMBL" id="KAK9502616.1"/>
    </source>
</evidence>
<comment type="caution">
    <text evidence="2">The sequence shown here is derived from an EMBL/GenBank/DDBJ whole genome shotgun (WGS) entry which is preliminary data.</text>
</comment>
<dbReference type="Proteomes" id="UP001461498">
    <property type="component" value="Unassembled WGS sequence"/>
</dbReference>
<feature type="compositionally biased region" description="Basic and acidic residues" evidence="1">
    <location>
        <begin position="111"/>
        <end position="126"/>
    </location>
</feature>
<dbReference type="EMBL" id="JAPXFL010000008">
    <property type="protein sequence ID" value="KAK9502616.1"/>
    <property type="molecule type" value="Genomic_DNA"/>
</dbReference>
<name>A0AAW1CVZ2_9HEMI</name>
<proteinExistence type="predicted"/>
<feature type="region of interest" description="Disordered" evidence="1">
    <location>
        <begin position="1"/>
        <end position="130"/>
    </location>
</feature>
<evidence type="ECO:0000256" key="1">
    <source>
        <dbReference type="SAM" id="MobiDB-lite"/>
    </source>
</evidence>